<comment type="caution">
    <text evidence="7">The sequence shown here is derived from an EMBL/GenBank/DDBJ whole genome shotgun (WGS) entry which is preliminary data.</text>
</comment>
<dbReference type="SUPFAM" id="SSF50715">
    <property type="entry name" value="Ribosomal protein L25-like"/>
    <property type="match status" value="1"/>
</dbReference>
<evidence type="ECO:0000256" key="1">
    <source>
        <dbReference type="ARBA" id="ARBA00022730"/>
    </source>
</evidence>
<dbReference type="EMBL" id="JAJEQR010000123">
    <property type="protein sequence ID" value="MCC2232887.1"/>
    <property type="molecule type" value="Genomic_DNA"/>
</dbReference>
<keyword evidence="8" id="KW-1185">Reference proteome</keyword>
<evidence type="ECO:0000259" key="5">
    <source>
        <dbReference type="Pfam" id="PF01386"/>
    </source>
</evidence>
<dbReference type="InterPro" id="IPR011035">
    <property type="entry name" value="Ribosomal_bL25/Gln-tRNA_synth"/>
</dbReference>
<dbReference type="InterPro" id="IPR020057">
    <property type="entry name" value="Ribosomal_bL25_b-dom"/>
</dbReference>
<proteinExistence type="predicted"/>
<dbReference type="CDD" id="cd00495">
    <property type="entry name" value="Ribosomal_L25_TL5_CTC"/>
    <property type="match status" value="1"/>
</dbReference>
<evidence type="ECO:0000256" key="2">
    <source>
        <dbReference type="ARBA" id="ARBA00022884"/>
    </source>
</evidence>
<dbReference type="PANTHER" id="PTHR33284:SF1">
    <property type="entry name" value="RIBOSOMAL PROTEIN L25_GLN-TRNA SYNTHETASE, ANTI-CODON-BINDING DOMAIN-CONTAINING PROTEIN"/>
    <property type="match status" value="1"/>
</dbReference>
<gene>
    <name evidence="7" type="ORF">LKD81_18250</name>
</gene>
<dbReference type="Gene3D" id="2.40.240.10">
    <property type="entry name" value="Ribosomal Protein L25, Chain P"/>
    <property type="match status" value="1"/>
</dbReference>
<dbReference type="Pfam" id="PF14693">
    <property type="entry name" value="Ribosomal_TL5_C"/>
    <property type="match status" value="1"/>
</dbReference>
<sequence length="197" mass="21772">MNTLKAEKRSMDVKAKKLRREGYVVGNVFGREIEGSIPVKMPRGEVEKFLKVDGKGSQIMLDIEGTQYDVLIKDIAYNPIAGGIDEIDFQALVSNEMVHSVAEMVFENHEKILSGVFQVDLEEIAYKAYPSAIVDKVRIDVGDMKVGDVIRVKDLPLAADKDVHITTDLEAVVASVVAVHNVPEAEEETEEAEAETK</sequence>
<keyword evidence="4" id="KW-0687">Ribonucleoprotein</keyword>
<dbReference type="GO" id="GO:0022625">
    <property type="term" value="C:cytosolic large ribosomal subunit"/>
    <property type="evidence" value="ECO:0007669"/>
    <property type="project" value="TreeGrafter"/>
</dbReference>
<dbReference type="Pfam" id="PF01386">
    <property type="entry name" value="Ribosomal_L25p"/>
    <property type="match status" value="1"/>
</dbReference>
<evidence type="ECO:0000256" key="3">
    <source>
        <dbReference type="ARBA" id="ARBA00022980"/>
    </source>
</evidence>
<dbReference type="InterPro" id="IPR020930">
    <property type="entry name" value="Ribosomal_uL5_bac-type"/>
</dbReference>
<dbReference type="GO" id="GO:0003735">
    <property type="term" value="F:structural constituent of ribosome"/>
    <property type="evidence" value="ECO:0007669"/>
    <property type="project" value="InterPro"/>
</dbReference>
<evidence type="ECO:0000313" key="8">
    <source>
        <dbReference type="Proteomes" id="UP001198182"/>
    </source>
</evidence>
<evidence type="ECO:0000259" key="6">
    <source>
        <dbReference type="Pfam" id="PF14693"/>
    </source>
</evidence>
<evidence type="ECO:0000256" key="4">
    <source>
        <dbReference type="ARBA" id="ARBA00023274"/>
    </source>
</evidence>
<dbReference type="InterPro" id="IPR037121">
    <property type="entry name" value="Ribosomal_bL25_C"/>
</dbReference>
<dbReference type="NCBIfam" id="TIGR00731">
    <property type="entry name" value="bL25_bact_ctc"/>
    <property type="match status" value="1"/>
</dbReference>
<keyword evidence="1" id="KW-0699">rRNA-binding</keyword>
<dbReference type="InterPro" id="IPR029751">
    <property type="entry name" value="Ribosomal_L25_dom"/>
</dbReference>
<evidence type="ECO:0000313" key="7">
    <source>
        <dbReference type="EMBL" id="MCC2232887.1"/>
    </source>
</evidence>
<dbReference type="PANTHER" id="PTHR33284">
    <property type="entry name" value="RIBOSOMAL PROTEIN L25/GLN-TRNA SYNTHETASE, ANTI-CODON-BINDING DOMAIN-CONTAINING PROTEIN"/>
    <property type="match status" value="1"/>
</dbReference>
<keyword evidence="3 7" id="KW-0689">Ribosomal protein</keyword>
<accession>A0AAE3EE26</accession>
<dbReference type="AlphaFoldDB" id="A0AAE3EE26"/>
<organism evidence="7 8">
    <name type="scientific">Hominifimenecus microfluidus</name>
    <dbReference type="NCBI Taxonomy" id="2885348"/>
    <lineage>
        <taxon>Bacteria</taxon>
        <taxon>Bacillati</taxon>
        <taxon>Bacillota</taxon>
        <taxon>Clostridia</taxon>
        <taxon>Lachnospirales</taxon>
        <taxon>Lachnospiraceae</taxon>
        <taxon>Hominifimenecus</taxon>
    </lineage>
</organism>
<protein>
    <submittedName>
        <fullName evidence="7">50S ribosomal protein L25</fullName>
    </submittedName>
</protein>
<dbReference type="GO" id="GO:0006412">
    <property type="term" value="P:translation"/>
    <property type="evidence" value="ECO:0007669"/>
    <property type="project" value="InterPro"/>
</dbReference>
<dbReference type="RefSeq" id="WP_308455249.1">
    <property type="nucleotide sequence ID" value="NZ_JAJEQR010000123.1"/>
</dbReference>
<dbReference type="Proteomes" id="UP001198182">
    <property type="component" value="Unassembled WGS sequence"/>
</dbReference>
<reference evidence="7" key="1">
    <citation type="submission" date="2021-10" db="EMBL/GenBank/DDBJ databases">
        <title>Anaerobic single-cell dispensing facilitates the cultivation of human gut bacteria.</title>
        <authorList>
            <person name="Afrizal A."/>
        </authorList>
    </citation>
    <scope>NUCLEOTIDE SEQUENCE</scope>
    <source>
        <strain evidence="7">CLA-AA-H215</strain>
    </source>
</reference>
<keyword evidence="2" id="KW-0694">RNA-binding</keyword>
<dbReference type="InterPro" id="IPR001021">
    <property type="entry name" value="Ribosomal_bL25_long"/>
</dbReference>
<dbReference type="GO" id="GO:0008097">
    <property type="term" value="F:5S rRNA binding"/>
    <property type="evidence" value="ECO:0007669"/>
    <property type="project" value="InterPro"/>
</dbReference>
<feature type="domain" description="Large ribosomal subunit protein bL25 beta" evidence="6">
    <location>
        <begin position="105"/>
        <end position="178"/>
    </location>
</feature>
<dbReference type="InterPro" id="IPR020056">
    <property type="entry name" value="Rbsml_bL25/Gln-tRNA_synth_N"/>
</dbReference>
<name>A0AAE3EE26_9FIRM</name>
<dbReference type="Gene3D" id="2.170.120.20">
    <property type="entry name" value="Ribosomal protein L25, beta domain"/>
    <property type="match status" value="1"/>
</dbReference>
<feature type="domain" description="Large ribosomal subunit protein bL25 L25" evidence="5">
    <location>
        <begin position="4"/>
        <end position="89"/>
    </location>
</feature>